<sequence>MADAETIDLKIYEIPTPPSGTVKVYAQGNLDDRQGKTMFLTCHDIGANHMSLVHFVNTPSMAEVRNRSIFLHLCVAGQEDGADALPSDFQFPSLDKIAQDLVHVLDYFNIKTVIGLGEGAGANIMCRFAIAYPNRLFGVILIHCTSTTAGVFEYIKDKVMHRKLSSVGMNQTTWDYLIFHKFGGTGDENAEKVKHYLNNLKEKLNPSNLSLYLESFMRRTDLSGDLAEKLKVEALLVVGSKASHLHTIYTMHQNMSKHNSTLLVVDDVGDVLTEAPEKLTRALILFCKGCGVPFSMPDELPSVNPDPSADVATSSERTYAVKYDLLLKEYKRTEQMTMRIQNRLRNTEAQIRELIKLKRALIQRLLSYGDRFMDVCLEIPDLEPGAMVEDEIIDKVADVHFTNSTTSAAKRQRSEKSSNASKKLAVALSNSARRMLLYYFASAARSIQFHVDDDVVDKLNYYYTSCILIIFAILVSAKQYVGYPIQCWVPATFTQPMEQYTEHFCWVQNTYWLPLNDMVPPSFAERETRQIGYYQWVPFVLTLEALFFYLPCVIWRLLSWQPGLHVQSLVQMACDSRLLDSETRRKALETIACHIEEALRVRHQVASTSKLRILRLFACSRNTGAAVTCLYLSVKLLFLINIVGQIFLLNLFLGNSDTLFGFHILNDLLHNREWDESGNFPRVTMCDFGVKVLGNVHKHTVQCVLMINMFNEKIFLFLWFWFLVLGVSTICNLVYWIFISIFPGQQISFVGKYLTGIEGYKMVDSQSLHRFVIHFLHHDGVFVLRMTAAHAGDLVCCELSKLLWNNFCDNAREKMFEI</sequence>
<gene>
    <name evidence="13" type="primary">inx</name>
    <name evidence="15" type="ORF">M513_01513</name>
</gene>
<evidence type="ECO:0000256" key="13">
    <source>
        <dbReference type="RuleBase" id="RU010713"/>
    </source>
</evidence>
<dbReference type="Pfam" id="PF00876">
    <property type="entry name" value="Innexin"/>
    <property type="match status" value="1"/>
</dbReference>
<keyword evidence="14" id="KW-0175">Coiled coil</keyword>
<keyword evidence="5" id="KW-1003">Cell membrane</keyword>
<accession>A0A085MJL4</accession>
<evidence type="ECO:0000313" key="16">
    <source>
        <dbReference type="Proteomes" id="UP000030764"/>
    </source>
</evidence>
<protein>
    <recommendedName>
        <fullName evidence="13">Innexin</fullName>
    </recommendedName>
</protein>
<evidence type="ECO:0000256" key="4">
    <source>
        <dbReference type="ARBA" id="ARBA00022448"/>
    </source>
</evidence>
<feature type="coiled-coil region" evidence="14">
    <location>
        <begin position="330"/>
        <end position="364"/>
    </location>
</feature>
<keyword evidence="11 13" id="KW-0472">Membrane</keyword>
<comment type="caution">
    <text evidence="13">Lacks conserved residue(s) required for the propagation of feature annotation.</text>
</comment>
<reference evidence="15 16" key="1">
    <citation type="journal article" date="2014" name="Nat. Genet.">
        <title>Genome and transcriptome of the porcine whipworm Trichuris suis.</title>
        <authorList>
            <person name="Jex A.R."/>
            <person name="Nejsum P."/>
            <person name="Schwarz E.M."/>
            <person name="Hu L."/>
            <person name="Young N.D."/>
            <person name="Hall R.S."/>
            <person name="Korhonen P.K."/>
            <person name="Liao S."/>
            <person name="Thamsborg S."/>
            <person name="Xia J."/>
            <person name="Xu P."/>
            <person name="Wang S."/>
            <person name="Scheerlinck J.P."/>
            <person name="Hofmann A."/>
            <person name="Sternberg P.W."/>
            <person name="Wang J."/>
            <person name="Gasser R.B."/>
        </authorList>
    </citation>
    <scope>NUCLEOTIDE SEQUENCE [LARGE SCALE GENOMIC DNA]</scope>
    <source>
        <strain evidence="15">DCEP-RM93M</strain>
    </source>
</reference>
<keyword evidence="6 13" id="KW-0812">Transmembrane</keyword>
<evidence type="ECO:0000256" key="5">
    <source>
        <dbReference type="ARBA" id="ARBA00022475"/>
    </source>
</evidence>
<keyword evidence="12 13" id="KW-0407">Ion channel</keyword>
<dbReference type="PANTHER" id="PTHR11893">
    <property type="entry name" value="INNEXIN"/>
    <property type="match status" value="1"/>
</dbReference>
<dbReference type="EMBL" id="KL363188">
    <property type="protein sequence ID" value="KFD57410.1"/>
    <property type="molecule type" value="Genomic_DNA"/>
</dbReference>
<evidence type="ECO:0000256" key="9">
    <source>
        <dbReference type="ARBA" id="ARBA00022989"/>
    </source>
</evidence>
<dbReference type="Proteomes" id="UP000030764">
    <property type="component" value="Unassembled WGS sequence"/>
</dbReference>
<dbReference type="GO" id="GO:0005886">
    <property type="term" value="C:plasma membrane"/>
    <property type="evidence" value="ECO:0007669"/>
    <property type="project" value="UniProtKB-SubCell"/>
</dbReference>
<evidence type="ECO:0000256" key="2">
    <source>
        <dbReference type="ARBA" id="ARBA00004651"/>
    </source>
</evidence>
<keyword evidence="4 13" id="KW-0813">Transport</keyword>
<dbReference type="GO" id="GO:0005921">
    <property type="term" value="C:gap junction"/>
    <property type="evidence" value="ECO:0007669"/>
    <property type="project" value="UniProtKB-SubCell"/>
</dbReference>
<evidence type="ECO:0000256" key="10">
    <source>
        <dbReference type="ARBA" id="ARBA00023065"/>
    </source>
</evidence>
<keyword evidence="10 13" id="KW-0406">Ion transport</keyword>
<comment type="subcellular location">
    <subcellularLocation>
        <location evidence="1">Cell junction</location>
        <location evidence="1">Gap junction</location>
    </subcellularLocation>
    <subcellularLocation>
        <location evidence="2 13">Cell membrane</location>
        <topology evidence="2 13">Multi-pass membrane protein</topology>
    </subcellularLocation>
</comment>
<keyword evidence="7" id="KW-0303">Gap junction</keyword>
<evidence type="ECO:0000256" key="12">
    <source>
        <dbReference type="ARBA" id="ARBA00023303"/>
    </source>
</evidence>
<dbReference type="SUPFAM" id="SSF53474">
    <property type="entry name" value="alpha/beta-Hydrolases"/>
    <property type="match status" value="1"/>
</dbReference>
<dbReference type="Pfam" id="PF03096">
    <property type="entry name" value="Ndr"/>
    <property type="match status" value="1"/>
</dbReference>
<feature type="transmembrane region" description="Helical" evidence="13">
    <location>
        <begin position="630"/>
        <end position="653"/>
    </location>
</feature>
<dbReference type="PANTHER" id="PTHR11893:SF30">
    <property type="entry name" value="INNEXIN UNC-9"/>
    <property type="match status" value="1"/>
</dbReference>
<feature type="transmembrane region" description="Helical" evidence="13">
    <location>
        <begin position="714"/>
        <end position="738"/>
    </location>
</feature>
<keyword evidence="8" id="KW-0965">Cell junction</keyword>
<comment type="function">
    <text evidence="13">Structural component of the gap junctions.</text>
</comment>
<keyword evidence="9 13" id="KW-1133">Transmembrane helix</keyword>
<evidence type="ECO:0000256" key="14">
    <source>
        <dbReference type="SAM" id="Coils"/>
    </source>
</evidence>
<proteinExistence type="inferred from homology"/>
<evidence type="ECO:0000256" key="6">
    <source>
        <dbReference type="ARBA" id="ARBA00022692"/>
    </source>
</evidence>
<dbReference type="AlphaFoldDB" id="A0A085MJL4"/>
<comment type="similarity">
    <text evidence="3">Belongs to the NDRG family.</text>
</comment>
<evidence type="ECO:0000256" key="1">
    <source>
        <dbReference type="ARBA" id="ARBA00004610"/>
    </source>
</evidence>
<name>A0A085MJL4_9BILA</name>
<dbReference type="PRINTS" id="PR01262">
    <property type="entry name" value="INNEXIN"/>
</dbReference>
<evidence type="ECO:0000256" key="8">
    <source>
        <dbReference type="ARBA" id="ARBA00022949"/>
    </source>
</evidence>
<evidence type="ECO:0000313" key="15">
    <source>
        <dbReference type="EMBL" id="KFD57410.1"/>
    </source>
</evidence>
<evidence type="ECO:0000256" key="11">
    <source>
        <dbReference type="ARBA" id="ARBA00023136"/>
    </source>
</evidence>
<dbReference type="Gene3D" id="3.40.50.1820">
    <property type="entry name" value="alpha/beta hydrolase"/>
    <property type="match status" value="1"/>
</dbReference>
<evidence type="ECO:0000256" key="7">
    <source>
        <dbReference type="ARBA" id="ARBA00022868"/>
    </source>
</evidence>
<dbReference type="GO" id="GO:0005243">
    <property type="term" value="F:gap junction channel activity"/>
    <property type="evidence" value="ECO:0007669"/>
    <property type="project" value="TreeGrafter"/>
</dbReference>
<dbReference type="InterPro" id="IPR000990">
    <property type="entry name" value="Innexin"/>
</dbReference>
<organism evidence="15 16">
    <name type="scientific">Trichuris suis</name>
    <name type="common">pig whipworm</name>
    <dbReference type="NCBI Taxonomy" id="68888"/>
    <lineage>
        <taxon>Eukaryota</taxon>
        <taxon>Metazoa</taxon>
        <taxon>Ecdysozoa</taxon>
        <taxon>Nematoda</taxon>
        <taxon>Enoplea</taxon>
        <taxon>Dorylaimia</taxon>
        <taxon>Trichinellida</taxon>
        <taxon>Trichuridae</taxon>
        <taxon>Trichuris</taxon>
    </lineage>
</organism>
<dbReference type="InterPro" id="IPR004142">
    <property type="entry name" value="NDRG"/>
</dbReference>
<dbReference type="InterPro" id="IPR029058">
    <property type="entry name" value="AB_hydrolase_fold"/>
</dbReference>
<keyword evidence="16" id="KW-1185">Reference proteome</keyword>
<feature type="transmembrane region" description="Helical" evidence="13">
    <location>
        <begin position="536"/>
        <end position="558"/>
    </location>
</feature>
<dbReference type="GO" id="GO:0034220">
    <property type="term" value="P:monoatomic ion transmembrane transport"/>
    <property type="evidence" value="ECO:0007669"/>
    <property type="project" value="UniProtKB-KW"/>
</dbReference>
<evidence type="ECO:0000256" key="3">
    <source>
        <dbReference type="ARBA" id="ARBA00005598"/>
    </source>
</evidence>
<comment type="similarity">
    <text evidence="13">Belongs to the pannexin family.</text>
</comment>
<dbReference type="PROSITE" id="PS51013">
    <property type="entry name" value="PANNEXIN"/>
    <property type="match status" value="1"/>
</dbReference>